<dbReference type="InterPro" id="IPR013324">
    <property type="entry name" value="RNA_pol_sigma_r3/r4-like"/>
</dbReference>
<dbReference type="Gene3D" id="1.10.10.10">
    <property type="entry name" value="Winged helix-like DNA-binding domain superfamily/Winged helix DNA-binding domain"/>
    <property type="match status" value="1"/>
</dbReference>
<feature type="region of interest" description="Disordered" evidence="1">
    <location>
        <begin position="1"/>
        <end position="23"/>
    </location>
</feature>
<feature type="domain" description="RNA polymerase sigma-70 region 4" evidence="2">
    <location>
        <begin position="142"/>
        <end position="187"/>
    </location>
</feature>
<dbReference type="RefSeq" id="WP_148598421.1">
    <property type="nucleotide sequence ID" value="NZ_CP042997.1"/>
</dbReference>
<dbReference type="SUPFAM" id="SSF88659">
    <property type="entry name" value="Sigma3 and sigma4 domains of RNA polymerase sigma factors"/>
    <property type="match status" value="1"/>
</dbReference>
<dbReference type="EMBL" id="CP042997">
    <property type="protein sequence ID" value="QEH39056.1"/>
    <property type="molecule type" value="Genomic_DNA"/>
</dbReference>
<dbReference type="KEGG" id="agv:OJF2_76680"/>
<dbReference type="OrthoDB" id="2471618at2"/>
<evidence type="ECO:0000313" key="3">
    <source>
        <dbReference type="EMBL" id="QEH39056.1"/>
    </source>
</evidence>
<dbReference type="InterPro" id="IPR007630">
    <property type="entry name" value="RNA_pol_sigma70_r4"/>
</dbReference>
<evidence type="ECO:0000256" key="1">
    <source>
        <dbReference type="SAM" id="MobiDB-lite"/>
    </source>
</evidence>
<protein>
    <submittedName>
        <fullName evidence="3">Sigma-70, region 4</fullName>
    </submittedName>
</protein>
<dbReference type="InterPro" id="IPR036388">
    <property type="entry name" value="WH-like_DNA-bd_sf"/>
</dbReference>
<accession>A0A5B9WEH2</accession>
<organism evidence="3 4">
    <name type="scientific">Aquisphaera giovannonii</name>
    <dbReference type="NCBI Taxonomy" id="406548"/>
    <lineage>
        <taxon>Bacteria</taxon>
        <taxon>Pseudomonadati</taxon>
        <taxon>Planctomycetota</taxon>
        <taxon>Planctomycetia</taxon>
        <taxon>Isosphaerales</taxon>
        <taxon>Isosphaeraceae</taxon>
        <taxon>Aquisphaera</taxon>
    </lineage>
</organism>
<dbReference type="Proteomes" id="UP000324233">
    <property type="component" value="Chromosome"/>
</dbReference>
<dbReference type="GO" id="GO:0006352">
    <property type="term" value="P:DNA-templated transcription initiation"/>
    <property type="evidence" value="ECO:0007669"/>
    <property type="project" value="InterPro"/>
</dbReference>
<name>A0A5B9WEH2_9BACT</name>
<evidence type="ECO:0000313" key="4">
    <source>
        <dbReference type="Proteomes" id="UP000324233"/>
    </source>
</evidence>
<dbReference type="Pfam" id="PF04545">
    <property type="entry name" value="Sigma70_r4"/>
    <property type="match status" value="1"/>
</dbReference>
<keyword evidence="4" id="KW-1185">Reference proteome</keyword>
<sequence>MRTKHAWAGVLDDGGGSDGQARGREALPAECGPGAWSRIWTGCARRLMSWPVPPNWSRRDWLEEMRAEGAMASQLAVRAFVPGRNVPLGAYIRMRVMGQLLTRYRQEWAYGKHHVPADPLPPDLAAAAPGGPEPGDDALALALGSLGDRDRQIIRDLYWLGRTEAQVAEAMGISQQAVSKRKSRILDILFLRIKTLELE</sequence>
<dbReference type="AlphaFoldDB" id="A0A5B9WEH2"/>
<proteinExistence type="predicted"/>
<gene>
    <name evidence="3" type="ORF">OJF2_76680</name>
</gene>
<dbReference type="GO" id="GO:0003700">
    <property type="term" value="F:DNA-binding transcription factor activity"/>
    <property type="evidence" value="ECO:0007669"/>
    <property type="project" value="InterPro"/>
</dbReference>
<reference evidence="3 4" key="1">
    <citation type="submission" date="2019-08" db="EMBL/GenBank/DDBJ databases">
        <title>Deep-cultivation of Planctomycetes and their phenomic and genomic characterization uncovers novel biology.</title>
        <authorList>
            <person name="Wiegand S."/>
            <person name="Jogler M."/>
            <person name="Boedeker C."/>
            <person name="Pinto D."/>
            <person name="Vollmers J."/>
            <person name="Rivas-Marin E."/>
            <person name="Kohn T."/>
            <person name="Peeters S.H."/>
            <person name="Heuer A."/>
            <person name="Rast P."/>
            <person name="Oberbeckmann S."/>
            <person name="Bunk B."/>
            <person name="Jeske O."/>
            <person name="Meyerdierks A."/>
            <person name="Storesund J.E."/>
            <person name="Kallscheuer N."/>
            <person name="Luecker S."/>
            <person name="Lage O.M."/>
            <person name="Pohl T."/>
            <person name="Merkel B.J."/>
            <person name="Hornburger P."/>
            <person name="Mueller R.-W."/>
            <person name="Bruemmer F."/>
            <person name="Labrenz M."/>
            <person name="Spormann A.M."/>
            <person name="Op den Camp H."/>
            <person name="Overmann J."/>
            <person name="Amann R."/>
            <person name="Jetten M.S.M."/>
            <person name="Mascher T."/>
            <person name="Medema M.H."/>
            <person name="Devos D.P."/>
            <person name="Kaster A.-K."/>
            <person name="Ovreas L."/>
            <person name="Rohde M."/>
            <person name="Galperin M.Y."/>
            <person name="Jogler C."/>
        </authorList>
    </citation>
    <scope>NUCLEOTIDE SEQUENCE [LARGE SCALE GENOMIC DNA]</scope>
    <source>
        <strain evidence="3 4">OJF2</strain>
    </source>
</reference>
<evidence type="ECO:0000259" key="2">
    <source>
        <dbReference type="Pfam" id="PF04545"/>
    </source>
</evidence>